<dbReference type="InterPro" id="IPR058450">
    <property type="entry name" value="DUF8137"/>
</dbReference>
<evidence type="ECO:0000313" key="2">
    <source>
        <dbReference type="EMBL" id="SDN43209.1"/>
    </source>
</evidence>
<reference evidence="2 3" key="1">
    <citation type="submission" date="2016-10" db="EMBL/GenBank/DDBJ databases">
        <authorList>
            <person name="de Groot N.N."/>
        </authorList>
    </citation>
    <scope>NUCLEOTIDE SEQUENCE [LARGE SCALE GENOMIC DNA]</scope>
    <source>
        <strain evidence="3">EB21,IBRC-M 10013,KCTC 4048</strain>
    </source>
</reference>
<dbReference type="InterPro" id="IPR013087">
    <property type="entry name" value="Znf_C2H2_type"/>
</dbReference>
<protein>
    <recommendedName>
        <fullName evidence="1">C2H2-type domain-containing protein</fullName>
    </recommendedName>
</protein>
<dbReference type="EMBL" id="FNIA01000037">
    <property type="protein sequence ID" value="SDN43209.1"/>
    <property type="molecule type" value="Genomic_DNA"/>
</dbReference>
<name>A0A1H0BC41_9EURY</name>
<dbReference type="Pfam" id="PF26458">
    <property type="entry name" value="DUF8137"/>
    <property type="match status" value="1"/>
</dbReference>
<dbReference type="PROSITE" id="PS50157">
    <property type="entry name" value="ZINC_FINGER_C2H2_2"/>
    <property type="match status" value="1"/>
</dbReference>
<gene>
    <name evidence="2" type="ORF">SAMN05192554_1376</name>
</gene>
<proteinExistence type="predicted"/>
<sequence>MAHECDDCGETFETLSRLRLHECSDTESVLQSEDSTEAGGLTDEIDDHLDRVDDGDLTAVHNAVAAFETALSEAVDIDDGGDREVFWPYYERVADALDDATHSEGWTLLGDVAAAYDPTVENDVPLATPAIANAVGRHVIRTRVTDGVEAIPVAALTYLDDVAVTAEDTEDVVREETHAYGWGIGHPDHAVVDRLHDRASEDIFLVNPMLEHAFYADQHAAIDGLERLVLDEPIEGTLSWGLGDDIPYTRYLLDCVYGLGTDDQWPTTPRNWSWHDELDYTFELDDAVEQRIRQLVADAGFESELPDDWRLRDLGL</sequence>
<dbReference type="RefSeq" id="WP_089736398.1">
    <property type="nucleotide sequence ID" value="NZ_FNIA01000037.1"/>
</dbReference>
<accession>A0A1H0BC41</accession>
<organism evidence="2 3">
    <name type="scientific">Haloarchaeobius iranensis</name>
    <dbReference type="NCBI Taxonomy" id="996166"/>
    <lineage>
        <taxon>Archaea</taxon>
        <taxon>Methanobacteriati</taxon>
        <taxon>Methanobacteriota</taxon>
        <taxon>Stenosarchaea group</taxon>
        <taxon>Halobacteria</taxon>
        <taxon>Halobacteriales</taxon>
        <taxon>Halorubellaceae</taxon>
        <taxon>Haloarchaeobius</taxon>
    </lineage>
</organism>
<evidence type="ECO:0000259" key="1">
    <source>
        <dbReference type="PROSITE" id="PS50157"/>
    </source>
</evidence>
<keyword evidence="3" id="KW-1185">Reference proteome</keyword>
<dbReference type="OrthoDB" id="350440at2157"/>
<feature type="domain" description="C2H2-type" evidence="1">
    <location>
        <begin position="3"/>
        <end position="22"/>
    </location>
</feature>
<dbReference type="Proteomes" id="UP000199370">
    <property type="component" value="Unassembled WGS sequence"/>
</dbReference>
<evidence type="ECO:0000313" key="3">
    <source>
        <dbReference type="Proteomes" id="UP000199370"/>
    </source>
</evidence>
<dbReference type="AlphaFoldDB" id="A0A1H0BC41"/>